<comment type="pathway">
    <text evidence="10 11">Cell wall biogenesis; peptidoglycan biosynthesis.</text>
</comment>
<reference evidence="15 16" key="1">
    <citation type="submission" date="2017-02" db="EMBL/GenBank/DDBJ databases">
        <authorList>
            <person name="Peterson S.W."/>
        </authorList>
    </citation>
    <scope>NUCLEOTIDE SEQUENCE [LARGE SCALE GENOMIC DNA]</scope>
    <source>
        <strain evidence="15 16">S285</strain>
    </source>
</reference>
<evidence type="ECO:0000256" key="4">
    <source>
        <dbReference type="ARBA" id="ARBA00022741"/>
    </source>
</evidence>
<name>A0A1W6MVM9_9HYPH</name>
<organism evidence="15 16">
    <name type="scientific">Methylocystis bryophila</name>
    <dbReference type="NCBI Taxonomy" id="655015"/>
    <lineage>
        <taxon>Bacteria</taxon>
        <taxon>Pseudomonadati</taxon>
        <taxon>Pseudomonadota</taxon>
        <taxon>Alphaproteobacteria</taxon>
        <taxon>Hyphomicrobiales</taxon>
        <taxon>Methylocystaceae</taxon>
        <taxon>Methylocystis</taxon>
    </lineage>
</organism>
<feature type="binding site" evidence="10">
    <location>
        <begin position="117"/>
        <end position="123"/>
    </location>
    <ligand>
        <name>ATP</name>
        <dbReference type="ChEBI" id="CHEBI:30616"/>
    </ligand>
</feature>
<dbReference type="NCBIfam" id="TIGR01143">
    <property type="entry name" value="murF"/>
    <property type="match status" value="1"/>
</dbReference>
<gene>
    <name evidence="10" type="primary">murF</name>
    <name evidence="15" type="ORF">B1812_11700</name>
</gene>
<dbReference type="EC" id="6.3.2.10" evidence="10 11"/>
<keyword evidence="16" id="KW-1185">Reference proteome</keyword>
<keyword evidence="4 10" id="KW-0547">Nucleotide-binding</keyword>
<dbReference type="RefSeq" id="WP_085771742.1">
    <property type="nucleotide sequence ID" value="NZ_AP027149.1"/>
</dbReference>
<evidence type="ECO:0000256" key="9">
    <source>
        <dbReference type="ARBA" id="ARBA00023316"/>
    </source>
</evidence>
<evidence type="ECO:0000313" key="16">
    <source>
        <dbReference type="Proteomes" id="UP000193978"/>
    </source>
</evidence>
<keyword evidence="3 10" id="KW-0132">Cell division</keyword>
<evidence type="ECO:0000256" key="6">
    <source>
        <dbReference type="ARBA" id="ARBA00022960"/>
    </source>
</evidence>
<evidence type="ECO:0000256" key="3">
    <source>
        <dbReference type="ARBA" id="ARBA00022618"/>
    </source>
</evidence>
<evidence type="ECO:0000256" key="5">
    <source>
        <dbReference type="ARBA" id="ARBA00022840"/>
    </source>
</evidence>
<dbReference type="HAMAP" id="MF_02019">
    <property type="entry name" value="MurF"/>
    <property type="match status" value="1"/>
</dbReference>
<keyword evidence="2 10" id="KW-0436">Ligase</keyword>
<keyword evidence="6 10" id="KW-0133">Cell shape</keyword>
<dbReference type="GO" id="GO:0005524">
    <property type="term" value="F:ATP binding"/>
    <property type="evidence" value="ECO:0007669"/>
    <property type="project" value="UniProtKB-UniRule"/>
</dbReference>
<comment type="catalytic activity">
    <reaction evidence="10 11">
        <text>D-alanyl-D-alanine + UDP-N-acetyl-alpha-D-muramoyl-L-alanyl-gamma-D-glutamyl-meso-2,6-diaminopimelate + ATP = UDP-N-acetyl-alpha-D-muramoyl-L-alanyl-gamma-D-glutamyl-meso-2,6-diaminopimeloyl-D-alanyl-D-alanine + ADP + phosphate + H(+)</text>
        <dbReference type="Rhea" id="RHEA:28374"/>
        <dbReference type="ChEBI" id="CHEBI:15378"/>
        <dbReference type="ChEBI" id="CHEBI:30616"/>
        <dbReference type="ChEBI" id="CHEBI:43474"/>
        <dbReference type="ChEBI" id="CHEBI:57822"/>
        <dbReference type="ChEBI" id="CHEBI:61386"/>
        <dbReference type="ChEBI" id="CHEBI:83905"/>
        <dbReference type="ChEBI" id="CHEBI:456216"/>
        <dbReference type="EC" id="6.3.2.10"/>
    </reaction>
</comment>
<evidence type="ECO:0000259" key="12">
    <source>
        <dbReference type="Pfam" id="PF01225"/>
    </source>
</evidence>
<dbReference type="GO" id="GO:0009252">
    <property type="term" value="P:peptidoglycan biosynthetic process"/>
    <property type="evidence" value="ECO:0007669"/>
    <property type="project" value="UniProtKB-UniRule"/>
</dbReference>
<dbReference type="Proteomes" id="UP000193978">
    <property type="component" value="Chromosome"/>
</dbReference>
<evidence type="ECO:0000256" key="7">
    <source>
        <dbReference type="ARBA" id="ARBA00022984"/>
    </source>
</evidence>
<dbReference type="InterPro" id="IPR036565">
    <property type="entry name" value="Mur-like_cat_sf"/>
</dbReference>
<dbReference type="GO" id="GO:0008360">
    <property type="term" value="P:regulation of cell shape"/>
    <property type="evidence" value="ECO:0007669"/>
    <property type="project" value="UniProtKB-KW"/>
</dbReference>
<dbReference type="STRING" id="655015.B1812_11700"/>
<dbReference type="OrthoDB" id="9801978at2"/>
<dbReference type="InterPro" id="IPR035911">
    <property type="entry name" value="MurE/MurF_N"/>
</dbReference>
<dbReference type="InterPro" id="IPR005863">
    <property type="entry name" value="UDP-N-AcMur_synth"/>
</dbReference>
<dbReference type="Gene3D" id="3.40.1190.10">
    <property type="entry name" value="Mur-like, catalytic domain"/>
    <property type="match status" value="1"/>
</dbReference>
<keyword evidence="9 10" id="KW-0961">Cell wall biogenesis/degradation</keyword>
<dbReference type="SUPFAM" id="SSF53623">
    <property type="entry name" value="MurD-like peptide ligases, catalytic domain"/>
    <property type="match status" value="1"/>
</dbReference>
<comment type="subcellular location">
    <subcellularLocation>
        <location evidence="10 11">Cytoplasm</location>
    </subcellularLocation>
</comment>
<feature type="domain" description="Mur ligase N-terminal catalytic" evidence="12">
    <location>
        <begin position="31"/>
        <end position="103"/>
    </location>
</feature>
<dbReference type="Gene3D" id="3.90.190.20">
    <property type="entry name" value="Mur ligase, C-terminal domain"/>
    <property type="match status" value="1"/>
</dbReference>
<dbReference type="Pfam" id="PF08245">
    <property type="entry name" value="Mur_ligase_M"/>
    <property type="match status" value="1"/>
</dbReference>
<evidence type="ECO:0000256" key="2">
    <source>
        <dbReference type="ARBA" id="ARBA00022598"/>
    </source>
</evidence>
<keyword evidence="8 10" id="KW-0131">Cell cycle</keyword>
<comment type="similarity">
    <text evidence="10">Belongs to the MurCDEF family. MurF subfamily.</text>
</comment>
<dbReference type="KEGG" id="mbry:B1812_11700"/>
<accession>A0A1W6MVM9</accession>
<dbReference type="SUPFAM" id="SSF53244">
    <property type="entry name" value="MurD-like peptide ligases, peptide-binding domain"/>
    <property type="match status" value="1"/>
</dbReference>
<evidence type="ECO:0000313" key="15">
    <source>
        <dbReference type="EMBL" id="ARN81627.1"/>
    </source>
</evidence>
<dbReference type="UniPathway" id="UPA00219"/>
<dbReference type="InterPro" id="IPR051046">
    <property type="entry name" value="MurCDEF_CellWall_CoF430Synth"/>
</dbReference>
<dbReference type="InterPro" id="IPR004101">
    <property type="entry name" value="Mur_ligase_C"/>
</dbReference>
<dbReference type="GO" id="GO:0047480">
    <property type="term" value="F:UDP-N-acetylmuramoyl-tripeptide-D-alanyl-D-alanine ligase activity"/>
    <property type="evidence" value="ECO:0007669"/>
    <property type="project" value="UniProtKB-UniRule"/>
</dbReference>
<feature type="domain" description="Mur ligase central" evidence="14">
    <location>
        <begin position="115"/>
        <end position="305"/>
    </location>
</feature>
<dbReference type="InterPro" id="IPR036615">
    <property type="entry name" value="Mur_ligase_C_dom_sf"/>
</dbReference>
<dbReference type="SUPFAM" id="SSF63418">
    <property type="entry name" value="MurE/MurF N-terminal domain"/>
    <property type="match status" value="1"/>
</dbReference>
<dbReference type="GO" id="GO:0071555">
    <property type="term" value="P:cell wall organization"/>
    <property type="evidence" value="ECO:0007669"/>
    <property type="project" value="UniProtKB-KW"/>
</dbReference>
<dbReference type="EMBL" id="CP019948">
    <property type="protein sequence ID" value="ARN81627.1"/>
    <property type="molecule type" value="Genomic_DNA"/>
</dbReference>
<feature type="domain" description="Mur ligase C-terminal" evidence="13">
    <location>
        <begin position="338"/>
        <end position="454"/>
    </location>
</feature>
<dbReference type="GO" id="GO:0051301">
    <property type="term" value="P:cell division"/>
    <property type="evidence" value="ECO:0007669"/>
    <property type="project" value="UniProtKB-KW"/>
</dbReference>
<keyword evidence="1 10" id="KW-0963">Cytoplasm</keyword>
<dbReference type="Gene3D" id="3.40.1390.10">
    <property type="entry name" value="MurE/MurF, N-terminal domain"/>
    <property type="match status" value="1"/>
</dbReference>
<dbReference type="GO" id="GO:0005737">
    <property type="term" value="C:cytoplasm"/>
    <property type="evidence" value="ECO:0007669"/>
    <property type="project" value="UniProtKB-SubCell"/>
</dbReference>
<dbReference type="PANTHER" id="PTHR43024:SF1">
    <property type="entry name" value="UDP-N-ACETYLMURAMOYL-TRIPEPTIDE--D-ALANYL-D-ALANINE LIGASE"/>
    <property type="match status" value="1"/>
</dbReference>
<proteinExistence type="inferred from homology"/>
<keyword evidence="5 10" id="KW-0067">ATP-binding</keyword>
<dbReference type="GO" id="GO:0008766">
    <property type="term" value="F:UDP-N-acetylmuramoylalanyl-D-glutamyl-2,6-diaminopimelate-D-alanyl-D-alanine ligase activity"/>
    <property type="evidence" value="ECO:0007669"/>
    <property type="project" value="RHEA"/>
</dbReference>
<keyword evidence="7 10" id="KW-0573">Peptidoglycan synthesis</keyword>
<evidence type="ECO:0000256" key="10">
    <source>
        <dbReference type="HAMAP-Rule" id="MF_02019"/>
    </source>
</evidence>
<evidence type="ECO:0000259" key="14">
    <source>
        <dbReference type="Pfam" id="PF08245"/>
    </source>
</evidence>
<evidence type="ECO:0000259" key="13">
    <source>
        <dbReference type="Pfam" id="PF02875"/>
    </source>
</evidence>
<protein>
    <recommendedName>
        <fullName evidence="10 11">UDP-N-acetylmuramoyl-tripeptide--D-alanyl-D-alanine ligase</fullName>
        <ecNumber evidence="10 11">6.3.2.10</ecNumber>
    </recommendedName>
    <alternativeName>
        <fullName evidence="10">D-alanyl-D-alanine-adding enzyme</fullName>
    </alternativeName>
</protein>
<dbReference type="AlphaFoldDB" id="A0A1W6MVM9"/>
<dbReference type="Pfam" id="PF02875">
    <property type="entry name" value="Mur_ligase_C"/>
    <property type="match status" value="1"/>
</dbReference>
<dbReference type="Pfam" id="PF01225">
    <property type="entry name" value="Mur_ligase"/>
    <property type="match status" value="1"/>
</dbReference>
<comment type="function">
    <text evidence="10 11">Involved in cell wall formation. Catalyzes the final step in the synthesis of UDP-N-acetylmuramoyl-pentapeptide, the precursor of murein.</text>
</comment>
<dbReference type="InterPro" id="IPR013221">
    <property type="entry name" value="Mur_ligase_cen"/>
</dbReference>
<evidence type="ECO:0000256" key="1">
    <source>
        <dbReference type="ARBA" id="ARBA00022490"/>
    </source>
</evidence>
<evidence type="ECO:0000256" key="11">
    <source>
        <dbReference type="RuleBase" id="RU004136"/>
    </source>
</evidence>
<sequence length="478" mass="49776">MTNHALWSGLALVGALNARVSGSALPLGVGGVSIDTRSLAPGDLFFAINGESRDGHQFVGAAFERGAAAAVIDEAHAAELSGSGRPLYIVKDTQQALERLGAQGRARAAAYVAAITGSVGKTSTKEMAREVLSHFGPTHASAASYNNQWGVPLSLARMPADTRFGVFELGMNHPGEIASLVQLVQPHVAVVTRVAPAHLEHFGSIEAIADAKAEIFGGLIEGGVAILNRDDAVYERLLGAARILGAAHVFTFGKSPEAQARLLSYETIDGAGVVNAEILGLSMQFGVGAPGEHLALNALAVLLVAYVFGVDLDAAAAKLDGFQASKGRGGQEKIALENGEITLIDESYNANPASVRAALTLLADAKPGPRGRRIAVFGDMLELGPQSGEMHADLADDFRRAGVDLLFTAGPQAASAFYAVPDAMRGAHRRTAAELEEPFLSSLRDGDVVMLKGSNAMRMGSLAHRLRANSAANLPQGR</sequence>
<dbReference type="InterPro" id="IPR000713">
    <property type="entry name" value="Mur_ligase_N"/>
</dbReference>
<evidence type="ECO:0000256" key="8">
    <source>
        <dbReference type="ARBA" id="ARBA00023306"/>
    </source>
</evidence>
<dbReference type="NCBIfam" id="NF010693">
    <property type="entry name" value="PRK14093.1"/>
    <property type="match status" value="1"/>
</dbReference>
<dbReference type="PANTHER" id="PTHR43024">
    <property type="entry name" value="UDP-N-ACETYLMURAMOYL-TRIPEPTIDE--D-ALANYL-D-ALANINE LIGASE"/>
    <property type="match status" value="1"/>
</dbReference>